<sequence>MERRLYHLDFLRAVMLFIGVFYRSAHADAGTGEYDFVRGISGAFRMACFFIISGYFSAMVLERRGDLSFLKGRMTMLAVPALVCVLLLAPFTTEWMLAYYTEAGTGKSFKMFWMQHAWFLLSLLVFTLPLGYILRYSRDCVRGLTAYMPLGVARLLLFVGVVAGCVFLHQFLLPKYMWDIPWIHLVGLFVLITVQHFPYFLLGVFMYLWKDLYRAFNNHPALWVGLTLACIGAALGFELGSGHLENVGRGLKYLAMTYEYVLAMVISFALFSLSARYLDKDFYIVRIMAQSAYTVYVVHFILVAFLLFILQRAGLPMDARMILSGIIACATGMLFHFAVVERFRVASLLFNGRLQPAAARRAAARTAG</sequence>
<feature type="transmembrane region" description="Helical" evidence="1">
    <location>
        <begin position="221"/>
        <end position="240"/>
    </location>
</feature>
<keyword evidence="4" id="KW-1185">Reference proteome</keyword>
<reference evidence="3 4" key="1">
    <citation type="submission" date="2019-05" db="EMBL/GenBank/DDBJ databases">
        <title>Microbulbifer harenosus sp. nov., an alginate-degrading bacterium isolated from coastal sand.</title>
        <authorList>
            <person name="Huang H."/>
            <person name="Mo K."/>
            <person name="Bao S."/>
        </authorList>
    </citation>
    <scope>NUCLEOTIDE SEQUENCE [LARGE SCALE GENOMIC DNA]</scope>
    <source>
        <strain evidence="3 4">HB161719</strain>
    </source>
</reference>
<dbReference type="InterPro" id="IPR002656">
    <property type="entry name" value="Acyl_transf_3_dom"/>
</dbReference>
<name>A0ABY2UGV0_9GAMM</name>
<dbReference type="Proteomes" id="UP000306791">
    <property type="component" value="Unassembled WGS sequence"/>
</dbReference>
<evidence type="ECO:0000313" key="4">
    <source>
        <dbReference type="Proteomes" id="UP000306791"/>
    </source>
</evidence>
<dbReference type="Pfam" id="PF01757">
    <property type="entry name" value="Acyl_transf_3"/>
    <property type="match status" value="1"/>
</dbReference>
<proteinExistence type="predicted"/>
<feature type="transmembrane region" description="Helical" evidence="1">
    <location>
        <begin position="155"/>
        <end position="173"/>
    </location>
</feature>
<feature type="transmembrane region" description="Helical" evidence="1">
    <location>
        <begin position="322"/>
        <end position="340"/>
    </location>
</feature>
<feature type="transmembrane region" description="Helical" evidence="1">
    <location>
        <begin position="74"/>
        <end position="92"/>
    </location>
</feature>
<accession>A0ABY2UGV0</accession>
<feature type="transmembrane region" description="Helical" evidence="1">
    <location>
        <begin position="43"/>
        <end position="62"/>
    </location>
</feature>
<keyword evidence="1" id="KW-0812">Transmembrane</keyword>
<feature type="domain" description="Acyltransferase 3" evidence="2">
    <location>
        <begin position="7"/>
        <end position="335"/>
    </location>
</feature>
<evidence type="ECO:0000259" key="2">
    <source>
        <dbReference type="Pfam" id="PF01757"/>
    </source>
</evidence>
<organism evidence="3 4">
    <name type="scientific">Microbulbifer harenosus</name>
    <dbReference type="NCBI Taxonomy" id="2576840"/>
    <lineage>
        <taxon>Bacteria</taxon>
        <taxon>Pseudomonadati</taxon>
        <taxon>Pseudomonadota</taxon>
        <taxon>Gammaproteobacteria</taxon>
        <taxon>Cellvibrionales</taxon>
        <taxon>Microbulbiferaceae</taxon>
        <taxon>Microbulbifer</taxon>
    </lineage>
</organism>
<dbReference type="EMBL" id="VANI01000012">
    <property type="protein sequence ID" value="TLM76702.1"/>
    <property type="molecule type" value="Genomic_DNA"/>
</dbReference>
<dbReference type="InterPro" id="IPR050623">
    <property type="entry name" value="Glucan_succinyl_AcylTrfase"/>
</dbReference>
<feature type="transmembrane region" description="Helical" evidence="1">
    <location>
        <begin position="260"/>
        <end position="278"/>
    </location>
</feature>
<feature type="transmembrane region" description="Helical" evidence="1">
    <location>
        <begin position="290"/>
        <end position="310"/>
    </location>
</feature>
<keyword evidence="1" id="KW-0472">Membrane</keyword>
<comment type="caution">
    <text evidence="3">The sequence shown here is derived from an EMBL/GenBank/DDBJ whole genome shotgun (WGS) entry which is preliminary data.</text>
</comment>
<dbReference type="PANTHER" id="PTHR36927:SF1">
    <property type="entry name" value="MDO-LIKE PROTEIN"/>
    <property type="match status" value="1"/>
</dbReference>
<keyword evidence="1" id="KW-1133">Transmembrane helix</keyword>
<gene>
    <name evidence="3" type="ORF">FDY93_12100</name>
</gene>
<dbReference type="RefSeq" id="WP_138236020.1">
    <property type="nucleotide sequence ID" value="NZ_CP185860.1"/>
</dbReference>
<evidence type="ECO:0000313" key="3">
    <source>
        <dbReference type="EMBL" id="TLM76702.1"/>
    </source>
</evidence>
<dbReference type="PANTHER" id="PTHR36927">
    <property type="entry name" value="BLR4337 PROTEIN"/>
    <property type="match status" value="1"/>
</dbReference>
<feature type="transmembrane region" description="Helical" evidence="1">
    <location>
        <begin position="112"/>
        <end position="134"/>
    </location>
</feature>
<evidence type="ECO:0000256" key="1">
    <source>
        <dbReference type="SAM" id="Phobius"/>
    </source>
</evidence>
<protein>
    <recommendedName>
        <fullName evidence="2">Acyltransferase 3 domain-containing protein</fullName>
    </recommendedName>
</protein>
<feature type="transmembrane region" description="Helical" evidence="1">
    <location>
        <begin position="185"/>
        <end position="209"/>
    </location>
</feature>